<gene>
    <name evidence="2" type="ORF">C8F04DRAFT_1257347</name>
</gene>
<feature type="region of interest" description="Disordered" evidence="1">
    <location>
        <begin position="160"/>
        <end position="240"/>
    </location>
</feature>
<dbReference type="EMBL" id="JARJCM010000039">
    <property type="protein sequence ID" value="KAJ7037120.1"/>
    <property type="molecule type" value="Genomic_DNA"/>
</dbReference>
<feature type="compositionally biased region" description="Polar residues" evidence="1">
    <location>
        <begin position="1"/>
        <end position="10"/>
    </location>
</feature>
<keyword evidence="3" id="KW-1185">Reference proteome</keyword>
<proteinExistence type="predicted"/>
<organism evidence="2 3">
    <name type="scientific">Mycena alexandri</name>
    <dbReference type="NCBI Taxonomy" id="1745969"/>
    <lineage>
        <taxon>Eukaryota</taxon>
        <taxon>Fungi</taxon>
        <taxon>Dikarya</taxon>
        <taxon>Basidiomycota</taxon>
        <taxon>Agaricomycotina</taxon>
        <taxon>Agaricomycetes</taxon>
        <taxon>Agaricomycetidae</taxon>
        <taxon>Agaricales</taxon>
        <taxon>Marasmiineae</taxon>
        <taxon>Mycenaceae</taxon>
        <taxon>Mycena</taxon>
    </lineage>
</organism>
<evidence type="ECO:0000256" key="1">
    <source>
        <dbReference type="SAM" id="MobiDB-lite"/>
    </source>
</evidence>
<comment type="caution">
    <text evidence="2">The sequence shown here is derived from an EMBL/GenBank/DDBJ whole genome shotgun (WGS) entry which is preliminary data.</text>
</comment>
<feature type="compositionally biased region" description="Low complexity" evidence="1">
    <location>
        <begin position="19"/>
        <end position="31"/>
    </location>
</feature>
<evidence type="ECO:0000313" key="3">
    <source>
        <dbReference type="Proteomes" id="UP001218188"/>
    </source>
</evidence>
<sequence length="261" mass="27462">MRTQMSCKVTQESRREDPSSSASPRDSPLSPQDTSVTRPAAYPDADHIDGLHRHGSHSSAHGGAQNGARPVPAAALLNLGLDVAFDSLQATPTAATYAASGSGPSPSLPPSLPVLAGHPAHNQHYLRAPHAQFVRACADVLPLPGLDGAFDSPQVTPTAATYAASGSGPSPIHSPHWASPRPHQHHLAPRAQLVRPSSRPPRRTSAPPTKSSTHEDARLRTHAPAHRPAGNAHTRPARPARATIHSYPIELRSLILPLANP</sequence>
<accession>A0AAD6T2A2</accession>
<feature type="region of interest" description="Disordered" evidence="1">
    <location>
        <begin position="1"/>
        <end position="67"/>
    </location>
</feature>
<reference evidence="2" key="1">
    <citation type="submission" date="2023-03" db="EMBL/GenBank/DDBJ databases">
        <title>Massive genome expansion in bonnet fungi (Mycena s.s.) driven by repeated elements and novel gene families across ecological guilds.</title>
        <authorList>
            <consortium name="Lawrence Berkeley National Laboratory"/>
            <person name="Harder C.B."/>
            <person name="Miyauchi S."/>
            <person name="Viragh M."/>
            <person name="Kuo A."/>
            <person name="Thoen E."/>
            <person name="Andreopoulos B."/>
            <person name="Lu D."/>
            <person name="Skrede I."/>
            <person name="Drula E."/>
            <person name="Henrissat B."/>
            <person name="Morin E."/>
            <person name="Kohler A."/>
            <person name="Barry K."/>
            <person name="LaButti K."/>
            <person name="Morin E."/>
            <person name="Salamov A."/>
            <person name="Lipzen A."/>
            <person name="Mereny Z."/>
            <person name="Hegedus B."/>
            <person name="Baldrian P."/>
            <person name="Stursova M."/>
            <person name="Weitz H."/>
            <person name="Taylor A."/>
            <person name="Grigoriev I.V."/>
            <person name="Nagy L.G."/>
            <person name="Martin F."/>
            <person name="Kauserud H."/>
        </authorList>
    </citation>
    <scope>NUCLEOTIDE SEQUENCE</scope>
    <source>
        <strain evidence="2">CBHHK200</strain>
    </source>
</reference>
<name>A0AAD6T2A2_9AGAR</name>
<dbReference type="Proteomes" id="UP001218188">
    <property type="component" value="Unassembled WGS sequence"/>
</dbReference>
<feature type="compositionally biased region" description="Low complexity" evidence="1">
    <location>
        <begin position="165"/>
        <end position="176"/>
    </location>
</feature>
<evidence type="ECO:0000313" key="2">
    <source>
        <dbReference type="EMBL" id="KAJ7037120.1"/>
    </source>
</evidence>
<protein>
    <submittedName>
        <fullName evidence="2">Uncharacterized protein</fullName>
    </submittedName>
</protein>
<dbReference type="AlphaFoldDB" id="A0AAD6T2A2"/>